<keyword evidence="3" id="KW-1185">Reference proteome</keyword>
<organism evidence="2 3">
    <name type="scientific">Portunus trituberculatus</name>
    <name type="common">Swimming crab</name>
    <name type="synonym">Neptunus trituberculatus</name>
    <dbReference type="NCBI Taxonomy" id="210409"/>
    <lineage>
        <taxon>Eukaryota</taxon>
        <taxon>Metazoa</taxon>
        <taxon>Ecdysozoa</taxon>
        <taxon>Arthropoda</taxon>
        <taxon>Crustacea</taxon>
        <taxon>Multicrustacea</taxon>
        <taxon>Malacostraca</taxon>
        <taxon>Eumalacostraca</taxon>
        <taxon>Eucarida</taxon>
        <taxon>Decapoda</taxon>
        <taxon>Pleocyemata</taxon>
        <taxon>Brachyura</taxon>
        <taxon>Eubrachyura</taxon>
        <taxon>Portunoidea</taxon>
        <taxon>Portunidae</taxon>
        <taxon>Portuninae</taxon>
        <taxon>Portunus</taxon>
    </lineage>
</organism>
<comment type="caution">
    <text evidence="2">The sequence shown here is derived from an EMBL/GenBank/DDBJ whole genome shotgun (WGS) entry which is preliminary data.</text>
</comment>
<feature type="region of interest" description="Disordered" evidence="1">
    <location>
        <begin position="1"/>
        <end position="32"/>
    </location>
</feature>
<evidence type="ECO:0000313" key="2">
    <source>
        <dbReference type="EMBL" id="MPC46791.1"/>
    </source>
</evidence>
<sequence>MAAGPSLDAWGQSVLWGPPHPTPLTGRDTPQGVVEVDFPTKELTFRRIIQCWIAGCPQYN</sequence>
<dbReference type="Proteomes" id="UP000324222">
    <property type="component" value="Unassembled WGS sequence"/>
</dbReference>
<gene>
    <name evidence="2" type="ORF">E2C01_040517</name>
</gene>
<name>A0A5B7FHN8_PORTR</name>
<reference evidence="2 3" key="1">
    <citation type="submission" date="2019-05" db="EMBL/GenBank/DDBJ databases">
        <title>Another draft genome of Portunus trituberculatus and its Hox gene families provides insights of decapod evolution.</title>
        <authorList>
            <person name="Jeong J.-H."/>
            <person name="Song I."/>
            <person name="Kim S."/>
            <person name="Choi T."/>
            <person name="Kim D."/>
            <person name="Ryu S."/>
            <person name="Kim W."/>
        </authorList>
    </citation>
    <scope>NUCLEOTIDE SEQUENCE [LARGE SCALE GENOMIC DNA]</scope>
    <source>
        <tissue evidence="2">Muscle</tissue>
    </source>
</reference>
<evidence type="ECO:0000256" key="1">
    <source>
        <dbReference type="SAM" id="MobiDB-lite"/>
    </source>
</evidence>
<accession>A0A5B7FHN8</accession>
<protein>
    <submittedName>
        <fullName evidence="2">Uncharacterized protein</fullName>
    </submittedName>
</protein>
<evidence type="ECO:0000313" key="3">
    <source>
        <dbReference type="Proteomes" id="UP000324222"/>
    </source>
</evidence>
<dbReference type="EMBL" id="VSRR010007380">
    <property type="protein sequence ID" value="MPC46791.1"/>
    <property type="molecule type" value="Genomic_DNA"/>
</dbReference>
<proteinExistence type="predicted"/>
<dbReference type="AlphaFoldDB" id="A0A5B7FHN8"/>